<gene>
    <name evidence="2" type="ORF">HaLaN_22887</name>
</gene>
<evidence type="ECO:0000256" key="1">
    <source>
        <dbReference type="RuleBase" id="RU365002"/>
    </source>
</evidence>
<proteinExistence type="inferred from homology"/>
<feature type="non-terminal residue" evidence="2">
    <location>
        <position position="1"/>
    </location>
</feature>
<dbReference type="EC" id="3.2.2.-" evidence="1"/>
<comment type="catalytic activity">
    <reaction evidence="1">
        <text>queuosine 5'-phosphate + H2O = queuine + D-ribose 5-phosphate</text>
        <dbReference type="Rhea" id="RHEA:75387"/>
        <dbReference type="ChEBI" id="CHEBI:15377"/>
        <dbReference type="ChEBI" id="CHEBI:17433"/>
        <dbReference type="ChEBI" id="CHEBI:78346"/>
        <dbReference type="ChEBI" id="CHEBI:194371"/>
    </reaction>
    <physiologicalReaction direction="left-to-right" evidence="1">
        <dbReference type="Rhea" id="RHEA:75388"/>
    </physiologicalReaction>
</comment>
<dbReference type="AlphaFoldDB" id="A0A6A0A1G9"/>
<evidence type="ECO:0000313" key="3">
    <source>
        <dbReference type="Proteomes" id="UP000485058"/>
    </source>
</evidence>
<keyword evidence="1" id="KW-0378">Hydrolase</keyword>
<name>A0A6A0A1G9_HAELA</name>
<organism evidence="2 3">
    <name type="scientific">Haematococcus lacustris</name>
    <name type="common">Green alga</name>
    <name type="synonym">Haematococcus pluvialis</name>
    <dbReference type="NCBI Taxonomy" id="44745"/>
    <lineage>
        <taxon>Eukaryota</taxon>
        <taxon>Viridiplantae</taxon>
        <taxon>Chlorophyta</taxon>
        <taxon>core chlorophytes</taxon>
        <taxon>Chlorophyceae</taxon>
        <taxon>CS clade</taxon>
        <taxon>Chlamydomonadales</taxon>
        <taxon>Haematococcaceae</taxon>
        <taxon>Haematococcus</taxon>
    </lineage>
</organism>
<dbReference type="EMBL" id="BLLF01002689">
    <property type="protein sequence ID" value="GFH24998.1"/>
    <property type="molecule type" value="Genomic_DNA"/>
</dbReference>
<protein>
    <recommendedName>
        <fullName evidence="1">Queuosine 5'-phosphate N-glycosylase/hydrolase</fullName>
        <ecNumber evidence="1">3.2.2.-</ecNumber>
    </recommendedName>
    <alternativeName>
        <fullName evidence="1">Queuosine-nucleotide N-glycosylase/hydrolase</fullName>
    </alternativeName>
</protein>
<feature type="non-terminal residue" evidence="2">
    <location>
        <position position="110"/>
    </location>
</feature>
<dbReference type="InterPro" id="IPR019438">
    <property type="entry name" value="Q_salvage"/>
</dbReference>
<reference evidence="2 3" key="1">
    <citation type="submission" date="2020-02" db="EMBL/GenBank/DDBJ databases">
        <title>Draft genome sequence of Haematococcus lacustris strain NIES-144.</title>
        <authorList>
            <person name="Morimoto D."/>
            <person name="Nakagawa S."/>
            <person name="Yoshida T."/>
            <person name="Sawayama S."/>
        </authorList>
    </citation>
    <scope>NUCLEOTIDE SEQUENCE [LARGE SCALE GENOMIC DNA]</scope>
    <source>
        <strain evidence="2 3">NIES-144</strain>
    </source>
</reference>
<dbReference type="PANTHER" id="PTHR21314">
    <property type="entry name" value="QUEUOSINE 5'-PHOSPHATE N-GLYCOSYLASE_HYDROLASE-RELATED"/>
    <property type="match status" value="1"/>
</dbReference>
<comment type="similarity">
    <text evidence="1">Belongs to the QNG1 protein family.</text>
</comment>
<dbReference type="GO" id="GO:0016787">
    <property type="term" value="F:hydrolase activity"/>
    <property type="evidence" value="ECO:0007669"/>
    <property type="project" value="UniProtKB-KW"/>
</dbReference>
<dbReference type="Proteomes" id="UP000485058">
    <property type="component" value="Unassembled WGS sequence"/>
</dbReference>
<evidence type="ECO:0000313" key="2">
    <source>
        <dbReference type="EMBL" id="GFH24998.1"/>
    </source>
</evidence>
<comment type="caution">
    <text evidence="2">The sequence shown here is derived from an EMBL/GenBank/DDBJ whole genome shotgun (WGS) entry which is preliminary data.</text>
</comment>
<dbReference type="GO" id="GO:0006400">
    <property type="term" value="P:tRNA modification"/>
    <property type="evidence" value="ECO:0007669"/>
    <property type="project" value="TreeGrafter"/>
</dbReference>
<keyword evidence="3" id="KW-1185">Reference proteome</keyword>
<accession>A0A6A0A1G9</accession>
<dbReference type="Pfam" id="PF10343">
    <property type="entry name" value="Q_salvage"/>
    <property type="match status" value="1"/>
</dbReference>
<sequence length="110" mass="11703">PLAPLVASLVSVVQDTGRSLEEGEGDDSLGALIMRVVTQLAKDKHPAPAAALVAELSDTLPAFQDHGLYEGQRVTFARKAQALVSDLGSRWGVEDPRFAFSDLDQLTADT</sequence>
<comment type="function">
    <text evidence="1">Catalyzes the hydrolysis of queuosine 5'-phosphate, releasing the nucleobase queuine (q). Is required for salvage of queuine from exogenous queuosine (Q) that is imported and then converted to queuosine 5'-phosphate intracellularly.</text>
</comment>